<name>A0A4P1RJF8_LUPAN</name>
<dbReference type="PROSITE" id="PS00674">
    <property type="entry name" value="AAA"/>
    <property type="match status" value="1"/>
</dbReference>
<dbReference type="GO" id="GO:0016887">
    <property type="term" value="F:ATP hydrolysis activity"/>
    <property type="evidence" value="ECO:0007669"/>
    <property type="project" value="InterPro"/>
</dbReference>
<dbReference type="GO" id="GO:0006950">
    <property type="term" value="P:response to stress"/>
    <property type="evidence" value="ECO:0007669"/>
    <property type="project" value="UniProtKB-ARBA"/>
</dbReference>
<feature type="region of interest" description="Disordered" evidence="9">
    <location>
        <begin position="239"/>
        <end position="268"/>
    </location>
</feature>
<reference evidence="11 12" key="1">
    <citation type="journal article" date="2017" name="Plant Biotechnol. J.">
        <title>A comprehensive draft genome sequence for lupin (Lupinus angustifolius), an emerging health food: insights into plant-microbe interactions and legume evolution.</title>
        <authorList>
            <person name="Hane J.K."/>
            <person name="Ming Y."/>
            <person name="Kamphuis L.G."/>
            <person name="Nelson M.N."/>
            <person name="Garg G."/>
            <person name="Atkins C.A."/>
            <person name="Bayer P.E."/>
            <person name="Bravo A."/>
            <person name="Bringans S."/>
            <person name="Cannon S."/>
            <person name="Edwards D."/>
            <person name="Foley R."/>
            <person name="Gao L.L."/>
            <person name="Harrison M.J."/>
            <person name="Huang W."/>
            <person name="Hurgobin B."/>
            <person name="Li S."/>
            <person name="Liu C.W."/>
            <person name="McGrath A."/>
            <person name="Morahan G."/>
            <person name="Murray J."/>
            <person name="Weller J."/>
            <person name="Jian J."/>
            <person name="Singh K.B."/>
        </authorList>
    </citation>
    <scope>NUCLEOTIDE SEQUENCE [LARGE SCALE GENOMIC DNA]</scope>
    <source>
        <strain evidence="12">cv. Tanjil</strain>
        <tissue evidence="11">Whole plant</tissue>
    </source>
</reference>
<evidence type="ECO:0000313" key="11">
    <source>
        <dbReference type="EMBL" id="OIW12432.1"/>
    </source>
</evidence>
<dbReference type="InterPro" id="IPR003960">
    <property type="entry name" value="ATPase_AAA_CS"/>
</dbReference>
<dbReference type="InterPro" id="IPR027417">
    <property type="entry name" value="P-loop_NTPase"/>
</dbReference>
<dbReference type="Proteomes" id="UP000188354">
    <property type="component" value="Chromosome LG05"/>
</dbReference>
<keyword evidence="12" id="KW-1185">Reference proteome</keyword>
<dbReference type="Gene3D" id="3.40.50.300">
    <property type="entry name" value="P-loop containing nucleotide triphosphate hydrolases"/>
    <property type="match status" value="1"/>
</dbReference>
<keyword evidence="6" id="KW-0460">Magnesium</keyword>
<dbReference type="Pfam" id="PF14363">
    <property type="entry name" value="AAA_assoc"/>
    <property type="match status" value="1"/>
</dbReference>
<protein>
    <recommendedName>
        <fullName evidence="10">AAA+ ATPase domain-containing protein</fullName>
    </recommendedName>
</protein>
<dbReference type="Pfam" id="PF25568">
    <property type="entry name" value="AAA_lid_At3g28540"/>
    <property type="match status" value="1"/>
</dbReference>
<dbReference type="InterPro" id="IPR058017">
    <property type="entry name" value="At3g28540-like_C"/>
</dbReference>
<comment type="cofactor">
    <cofactor evidence="1">
        <name>Mg(2+)</name>
        <dbReference type="ChEBI" id="CHEBI:18420"/>
    </cofactor>
</comment>
<keyword evidence="3 8" id="KW-0547">Nucleotide-binding</keyword>
<dbReference type="InterPro" id="IPR050747">
    <property type="entry name" value="Mitochondrial_chaperone_BCS1"/>
</dbReference>
<dbReference type="PANTHER" id="PTHR23070">
    <property type="entry name" value="BCS1 AAA-TYPE ATPASE"/>
    <property type="match status" value="1"/>
</dbReference>
<keyword evidence="5 8" id="KW-0067">ATP-binding</keyword>
<accession>A0A4P1RJF8</accession>
<dbReference type="CDD" id="cd19510">
    <property type="entry name" value="RecA-like_BCS1"/>
    <property type="match status" value="1"/>
</dbReference>
<evidence type="ECO:0000256" key="2">
    <source>
        <dbReference type="ARBA" id="ARBA00007448"/>
    </source>
</evidence>
<proteinExistence type="inferred from homology"/>
<dbReference type="InterPro" id="IPR003959">
    <property type="entry name" value="ATPase_AAA_core"/>
</dbReference>
<comment type="similarity">
    <text evidence="2">Belongs to the AAA ATPase family. BCS1 subfamily.</text>
</comment>
<gene>
    <name evidence="11" type="ORF">TanjilG_04181</name>
</gene>
<dbReference type="GO" id="GO:0005524">
    <property type="term" value="F:ATP binding"/>
    <property type="evidence" value="ECO:0007669"/>
    <property type="project" value="UniProtKB-KW"/>
</dbReference>
<evidence type="ECO:0000259" key="10">
    <source>
        <dbReference type="SMART" id="SM00382"/>
    </source>
</evidence>
<organism evidence="11 12">
    <name type="scientific">Lupinus angustifolius</name>
    <name type="common">Narrow-leaved blue lupine</name>
    <dbReference type="NCBI Taxonomy" id="3871"/>
    <lineage>
        <taxon>Eukaryota</taxon>
        <taxon>Viridiplantae</taxon>
        <taxon>Streptophyta</taxon>
        <taxon>Embryophyta</taxon>
        <taxon>Tracheophyta</taxon>
        <taxon>Spermatophyta</taxon>
        <taxon>Magnoliopsida</taxon>
        <taxon>eudicotyledons</taxon>
        <taxon>Gunneridae</taxon>
        <taxon>Pentapetalae</taxon>
        <taxon>rosids</taxon>
        <taxon>fabids</taxon>
        <taxon>Fabales</taxon>
        <taxon>Fabaceae</taxon>
        <taxon>Papilionoideae</taxon>
        <taxon>50 kb inversion clade</taxon>
        <taxon>genistoids sensu lato</taxon>
        <taxon>core genistoids</taxon>
        <taxon>Genisteae</taxon>
        <taxon>Lupinus</taxon>
    </lineage>
</organism>
<dbReference type="STRING" id="3871.A0A4P1RJF8"/>
<comment type="catalytic activity">
    <reaction evidence="7">
        <text>ATP + H2O = ADP + phosphate + H(+)</text>
        <dbReference type="Rhea" id="RHEA:13065"/>
        <dbReference type="ChEBI" id="CHEBI:15377"/>
        <dbReference type="ChEBI" id="CHEBI:15378"/>
        <dbReference type="ChEBI" id="CHEBI:30616"/>
        <dbReference type="ChEBI" id="CHEBI:43474"/>
        <dbReference type="ChEBI" id="CHEBI:456216"/>
    </reaction>
</comment>
<feature type="compositionally biased region" description="Basic and acidic residues" evidence="9">
    <location>
        <begin position="393"/>
        <end position="404"/>
    </location>
</feature>
<evidence type="ECO:0000256" key="8">
    <source>
        <dbReference type="RuleBase" id="RU003651"/>
    </source>
</evidence>
<evidence type="ECO:0000256" key="7">
    <source>
        <dbReference type="ARBA" id="ARBA00049360"/>
    </source>
</evidence>
<evidence type="ECO:0000256" key="6">
    <source>
        <dbReference type="ARBA" id="ARBA00022842"/>
    </source>
</evidence>
<feature type="domain" description="AAA+ ATPase" evidence="10">
    <location>
        <begin position="169"/>
        <end position="324"/>
    </location>
</feature>
<evidence type="ECO:0000256" key="4">
    <source>
        <dbReference type="ARBA" id="ARBA00022801"/>
    </source>
</evidence>
<dbReference type="AlphaFoldDB" id="A0A4P1RJF8"/>
<evidence type="ECO:0000256" key="5">
    <source>
        <dbReference type="ARBA" id="ARBA00022840"/>
    </source>
</evidence>
<dbReference type="Pfam" id="PF00004">
    <property type="entry name" value="AAA"/>
    <property type="match status" value="1"/>
</dbReference>
<sequence>MRSEAYSAIENYLSSKASTQAKRLKGDIAKNNQSLVLSMDDHEEVADEFNGIKLWWASGKHVMKSQSISFNHMTDEKRYYKLTFHKYHRDMILGTYLNHVMKEGNDIKIKNRQRKLYTNNGSYWSHVVFQHPATFQTLAMEPKEKELIIDDLITFSKSGDFYAGIGRAWKRGYLLYGPPGTGKSTMIAAMANLLGYDLYDLELTNVKDNTELRKLLIETSSKSIIVIEDIDCSLDLTGQRRKKREKKEEEEEKDPRQKQQGMEESEGKNSKVTLSGLLNFIDGLWSACGGERLIVFTTNYVEKLDPALVRKGRMDKHIELSYCGFEAFKLLAKNYLKIESHHLFGTICELLKETKITPAEVAEHLMPKTSSGDAELYLKSLIQALELEKEEANLKSEEVARKSEPSLNQYSH</sequence>
<dbReference type="Gramene" id="OIW12432">
    <property type="protein sequence ID" value="OIW12432"/>
    <property type="gene ID" value="TanjilG_04181"/>
</dbReference>
<dbReference type="InterPro" id="IPR003593">
    <property type="entry name" value="AAA+_ATPase"/>
</dbReference>
<evidence type="ECO:0000313" key="12">
    <source>
        <dbReference type="Proteomes" id="UP000188354"/>
    </source>
</evidence>
<dbReference type="FunFam" id="3.40.50.300:FF:001122">
    <property type="entry name" value="AAA-ATPase ASD, mitochondrial"/>
    <property type="match status" value="1"/>
</dbReference>
<dbReference type="SUPFAM" id="SSF52540">
    <property type="entry name" value="P-loop containing nucleoside triphosphate hydrolases"/>
    <property type="match status" value="1"/>
</dbReference>
<dbReference type="InterPro" id="IPR025753">
    <property type="entry name" value="AAA_N_dom"/>
</dbReference>
<evidence type="ECO:0000256" key="9">
    <source>
        <dbReference type="SAM" id="MobiDB-lite"/>
    </source>
</evidence>
<dbReference type="SMART" id="SM00382">
    <property type="entry name" value="AAA"/>
    <property type="match status" value="1"/>
</dbReference>
<evidence type="ECO:0000256" key="3">
    <source>
        <dbReference type="ARBA" id="ARBA00022741"/>
    </source>
</evidence>
<dbReference type="Gene3D" id="6.10.280.40">
    <property type="match status" value="1"/>
</dbReference>
<feature type="region of interest" description="Disordered" evidence="9">
    <location>
        <begin position="393"/>
        <end position="412"/>
    </location>
</feature>
<keyword evidence="4" id="KW-0378">Hydrolase</keyword>
<dbReference type="EMBL" id="CM007365">
    <property type="protein sequence ID" value="OIW12432.1"/>
    <property type="molecule type" value="Genomic_DNA"/>
</dbReference>
<evidence type="ECO:0000256" key="1">
    <source>
        <dbReference type="ARBA" id="ARBA00001946"/>
    </source>
</evidence>